<dbReference type="InterPro" id="IPR013783">
    <property type="entry name" value="Ig-like_fold"/>
</dbReference>
<dbReference type="FunFam" id="2.60.40.10:FF:000107">
    <property type="entry name" value="Myosin, light chain kinase a"/>
    <property type="match status" value="1"/>
</dbReference>
<dbReference type="SMART" id="SM00409">
    <property type="entry name" value="IG"/>
    <property type="match status" value="3"/>
</dbReference>
<dbReference type="InterPro" id="IPR013098">
    <property type="entry name" value="Ig_I-set"/>
</dbReference>
<dbReference type="CDD" id="cd00063">
    <property type="entry name" value="FN3"/>
    <property type="match status" value="2"/>
</dbReference>
<dbReference type="InterPro" id="IPR003961">
    <property type="entry name" value="FN3_dom"/>
</dbReference>
<dbReference type="FunFam" id="2.60.40.10:FF:000028">
    <property type="entry name" value="Neuronal cell adhesion molecule"/>
    <property type="match status" value="1"/>
</dbReference>
<sequence>MVAPAVSPFRFEKNLQEGERTGVVCIVTKGDPPVTIIWEKDGSPLKDGLDYRIIGDSSQSSTLVINSLRDAHAGEYVCRAFNSWAEARQKSTLEVNVPPTWVIEPVSTSVALGDNAALHCLAKGYPKPILSWRKESVAGEFVNLLGGRLGDVTSWDNGTLEIVRAQHLNEGRYLCEANNNVGGGLSKVVMLQVNEPPWFPNHKQHNQVMVGDTATLSCEAQGDAPLTLIWTKDNMPLPIMARYDISERELDTGRVSELTLHSTHISDSGHYTCTASNAHGSLTTEFHLKVQDVPNPPVGLTVLEEGSRQLTLSWTPLTDSTDAITAYIINFNVQNLITNSIITNGAREVTVEGDQQRVRIDNLSPATTYQFTVRAENRVGRSELSAVLTATTQEDIPTGYPLNIRVTAVSSEALGVSWEPPTDNVTHGKIRGYYLGFKEASLSVSDGYNFTTVGVDGSGVTTATLAGLHPYKRYAIVLQAFNTRGAGPMSPEAYGETLQD</sequence>
<proteinExistence type="predicted"/>
<accession>A0AAV2Q8W6</accession>
<evidence type="ECO:0000256" key="1">
    <source>
        <dbReference type="ARBA" id="ARBA00022737"/>
    </source>
</evidence>
<dbReference type="GO" id="GO:0016020">
    <property type="term" value="C:membrane"/>
    <property type="evidence" value="ECO:0007669"/>
    <property type="project" value="UniProtKB-SubCell"/>
</dbReference>
<evidence type="ECO:0000259" key="4">
    <source>
        <dbReference type="PROSITE" id="PS50835"/>
    </source>
</evidence>
<keyword evidence="1" id="KW-0677">Repeat</keyword>
<name>A0AAV2Q8W6_MEGNR</name>
<organism evidence="6 7">
    <name type="scientific">Meganyctiphanes norvegica</name>
    <name type="common">Northern krill</name>
    <name type="synonym">Thysanopoda norvegica</name>
    <dbReference type="NCBI Taxonomy" id="48144"/>
    <lineage>
        <taxon>Eukaryota</taxon>
        <taxon>Metazoa</taxon>
        <taxon>Ecdysozoa</taxon>
        <taxon>Arthropoda</taxon>
        <taxon>Crustacea</taxon>
        <taxon>Multicrustacea</taxon>
        <taxon>Malacostraca</taxon>
        <taxon>Eumalacostraca</taxon>
        <taxon>Eucarida</taxon>
        <taxon>Euphausiacea</taxon>
        <taxon>Euphausiidae</taxon>
        <taxon>Meganyctiphanes</taxon>
    </lineage>
</organism>
<dbReference type="AlphaFoldDB" id="A0AAV2Q8W6"/>
<comment type="caution">
    <text evidence="6">The sequence shown here is derived from an EMBL/GenBank/DDBJ whole genome shotgun (WGS) entry which is preliminary data.</text>
</comment>
<dbReference type="PROSITE" id="PS50835">
    <property type="entry name" value="IG_LIKE"/>
    <property type="match status" value="3"/>
</dbReference>
<dbReference type="CDD" id="cd00096">
    <property type="entry name" value="Ig"/>
    <property type="match status" value="1"/>
</dbReference>
<evidence type="ECO:0000313" key="6">
    <source>
        <dbReference type="EMBL" id="CAL4075955.1"/>
    </source>
</evidence>
<feature type="domain" description="Fibronectin type-III" evidence="5">
    <location>
        <begin position="296"/>
        <end position="395"/>
    </location>
</feature>
<dbReference type="PANTHER" id="PTHR44170:SF56">
    <property type="entry name" value="FIBRONECTIN TYPE-III DOMAIN-CONTAINING PROTEIN"/>
    <property type="match status" value="1"/>
</dbReference>
<dbReference type="Pfam" id="PF07679">
    <property type="entry name" value="I-set"/>
    <property type="match status" value="1"/>
</dbReference>
<dbReference type="InterPro" id="IPR036116">
    <property type="entry name" value="FN3_sf"/>
</dbReference>
<keyword evidence="7" id="KW-1185">Reference proteome</keyword>
<dbReference type="PANTHER" id="PTHR44170">
    <property type="entry name" value="PROTEIN SIDEKICK"/>
    <property type="match status" value="1"/>
</dbReference>
<dbReference type="Proteomes" id="UP001497623">
    <property type="component" value="Unassembled WGS sequence"/>
</dbReference>
<dbReference type="GO" id="GO:0098609">
    <property type="term" value="P:cell-cell adhesion"/>
    <property type="evidence" value="ECO:0007669"/>
    <property type="project" value="TreeGrafter"/>
</dbReference>
<dbReference type="Pfam" id="PF13927">
    <property type="entry name" value="Ig_3"/>
    <property type="match status" value="2"/>
</dbReference>
<dbReference type="Pfam" id="PF00041">
    <property type="entry name" value="fn3"/>
    <property type="match status" value="2"/>
</dbReference>
<evidence type="ECO:0000313" key="7">
    <source>
        <dbReference type="Proteomes" id="UP001497623"/>
    </source>
</evidence>
<reference evidence="6 7" key="1">
    <citation type="submission" date="2024-05" db="EMBL/GenBank/DDBJ databases">
        <authorList>
            <person name="Wallberg A."/>
        </authorList>
    </citation>
    <scope>NUCLEOTIDE SEQUENCE [LARGE SCALE GENOMIC DNA]</scope>
</reference>
<dbReference type="InterPro" id="IPR007110">
    <property type="entry name" value="Ig-like_dom"/>
</dbReference>
<dbReference type="FunFam" id="2.60.40.10:FF:000104">
    <property type="entry name" value="Down syndrome cell adhesion molecule b"/>
    <property type="match status" value="1"/>
</dbReference>
<gene>
    <name evidence="6" type="ORF">MNOR_LOCUS10014</name>
</gene>
<dbReference type="SMART" id="SM00060">
    <property type="entry name" value="FN3"/>
    <property type="match status" value="2"/>
</dbReference>
<evidence type="ECO:0000256" key="3">
    <source>
        <dbReference type="ARBA" id="ARBA00023319"/>
    </source>
</evidence>
<feature type="domain" description="Fibronectin type-III" evidence="5">
    <location>
        <begin position="400"/>
        <end position="500"/>
    </location>
</feature>
<dbReference type="PROSITE" id="PS50853">
    <property type="entry name" value="FN3"/>
    <property type="match status" value="2"/>
</dbReference>
<dbReference type="SMART" id="SM00408">
    <property type="entry name" value="IGc2"/>
    <property type="match status" value="3"/>
</dbReference>
<keyword evidence="2" id="KW-1015">Disulfide bond</keyword>
<feature type="domain" description="Ig-like" evidence="4">
    <location>
        <begin position="196"/>
        <end position="289"/>
    </location>
</feature>
<feature type="domain" description="Ig-like" evidence="4">
    <location>
        <begin position="4"/>
        <end position="96"/>
    </location>
</feature>
<keyword evidence="3" id="KW-0393">Immunoglobulin domain</keyword>
<dbReference type="SUPFAM" id="SSF49265">
    <property type="entry name" value="Fibronectin type III"/>
    <property type="match status" value="1"/>
</dbReference>
<dbReference type="InterPro" id="IPR003598">
    <property type="entry name" value="Ig_sub2"/>
</dbReference>
<dbReference type="GO" id="GO:0009653">
    <property type="term" value="P:anatomical structure morphogenesis"/>
    <property type="evidence" value="ECO:0007669"/>
    <property type="project" value="UniProtKB-ARBA"/>
</dbReference>
<protein>
    <submittedName>
        <fullName evidence="6">Uncharacterized protein</fullName>
    </submittedName>
</protein>
<evidence type="ECO:0000259" key="5">
    <source>
        <dbReference type="PROSITE" id="PS50853"/>
    </source>
</evidence>
<evidence type="ECO:0000256" key="2">
    <source>
        <dbReference type="ARBA" id="ARBA00023157"/>
    </source>
</evidence>
<feature type="domain" description="Ig-like" evidence="4">
    <location>
        <begin position="99"/>
        <end position="192"/>
    </location>
</feature>
<dbReference type="EMBL" id="CAXKWB010004966">
    <property type="protein sequence ID" value="CAL4075955.1"/>
    <property type="molecule type" value="Genomic_DNA"/>
</dbReference>
<dbReference type="InterPro" id="IPR036179">
    <property type="entry name" value="Ig-like_dom_sf"/>
</dbReference>
<dbReference type="SUPFAM" id="SSF48726">
    <property type="entry name" value="Immunoglobulin"/>
    <property type="match status" value="3"/>
</dbReference>
<feature type="non-terminal residue" evidence="6">
    <location>
        <position position="500"/>
    </location>
</feature>
<dbReference type="InterPro" id="IPR003599">
    <property type="entry name" value="Ig_sub"/>
</dbReference>
<dbReference type="Gene3D" id="2.60.40.10">
    <property type="entry name" value="Immunoglobulins"/>
    <property type="match status" value="5"/>
</dbReference>
<dbReference type="FunFam" id="2.60.40.10:FF:000333">
    <property type="entry name" value="Down syndrome cell adhesion molecule"/>
    <property type="match status" value="1"/>
</dbReference>
<dbReference type="GO" id="GO:0030154">
    <property type="term" value="P:cell differentiation"/>
    <property type="evidence" value="ECO:0007669"/>
    <property type="project" value="UniProtKB-ARBA"/>
</dbReference>